<organism evidence="3 4">
    <name type="scientific">Leptidea sinapis</name>
    <dbReference type="NCBI Taxonomy" id="189913"/>
    <lineage>
        <taxon>Eukaryota</taxon>
        <taxon>Metazoa</taxon>
        <taxon>Ecdysozoa</taxon>
        <taxon>Arthropoda</taxon>
        <taxon>Hexapoda</taxon>
        <taxon>Insecta</taxon>
        <taxon>Pterygota</taxon>
        <taxon>Neoptera</taxon>
        <taxon>Endopterygota</taxon>
        <taxon>Lepidoptera</taxon>
        <taxon>Glossata</taxon>
        <taxon>Ditrysia</taxon>
        <taxon>Papilionoidea</taxon>
        <taxon>Pieridae</taxon>
        <taxon>Dismorphiinae</taxon>
        <taxon>Leptidea</taxon>
    </lineage>
</organism>
<dbReference type="InterPro" id="IPR029205">
    <property type="entry name" value="Clathrin-bd"/>
</dbReference>
<protein>
    <recommendedName>
        <fullName evidence="2">Aftiphilin clathrin-binding box domain-containing protein</fullName>
    </recommendedName>
</protein>
<keyword evidence="4" id="KW-1185">Reference proteome</keyword>
<dbReference type="GO" id="GO:0032588">
    <property type="term" value="C:trans-Golgi network membrane"/>
    <property type="evidence" value="ECO:0007669"/>
    <property type="project" value="InterPro"/>
</dbReference>
<name>A0A5E4Q1J4_9NEOP</name>
<feature type="compositionally biased region" description="Polar residues" evidence="1">
    <location>
        <begin position="246"/>
        <end position="263"/>
    </location>
</feature>
<dbReference type="GO" id="GO:0030121">
    <property type="term" value="C:AP-1 adaptor complex"/>
    <property type="evidence" value="ECO:0007669"/>
    <property type="project" value="TreeGrafter"/>
</dbReference>
<feature type="region of interest" description="Disordered" evidence="1">
    <location>
        <begin position="1"/>
        <end position="24"/>
    </location>
</feature>
<feature type="region of interest" description="Disordered" evidence="1">
    <location>
        <begin position="526"/>
        <end position="571"/>
    </location>
</feature>
<proteinExistence type="predicted"/>
<feature type="compositionally biased region" description="Polar residues" evidence="1">
    <location>
        <begin position="273"/>
        <end position="289"/>
    </location>
</feature>
<feature type="domain" description="Aftiphilin clathrin-binding box" evidence="2">
    <location>
        <begin position="370"/>
        <end position="434"/>
    </location>
</feature>
<feature type="region of interest" description="Disordered" evidence="1">
    <location>
        <begin position="429"/>
        <end position="483"/>
    </location>
</feature>
<dbReference type="AlphaFoldDB" id="A0A5E4Q1J4"/>
<dbReference type="GO" id="GO:0030276">
    <property type="term" value="F:clathrin binding"/>
    <property type="evidence" value="ECO:0007669"/>
    <property type="project" value="InterPro"/>
</dbReference>
<sequence>MSIPPLVCNTPPPPDQCDDDKDDVEGFDLRYNLSQEDDDDDYDYEKQYSSYSSSIIVSDNINNSEKPIENLNHDNSEHANNISNETPFSLKIPIIAEDVSIQVCTALEDLNLKIENEVVIPDTISESERTVSECQDVCTDSINKSKNEDLEEVVRIDNDRILHISSPAVLRDDNECLGLETDLPDTNAPSSATDANIFEKKLNTELQETVNNSVSGNTSAIAEDNFDDFEDFQFSHHTDTEKLDDNFNNPWQDDSNDTPNFSEFQADFDNEKLQSPSKTLEGNVDNTQHSTEEIGDLDDDFGDFDDFRSSKDTNSEADPIPSAINIINFHSNETQILESIDKILLSVFTEEIPEPEEAVHSNLLTVASATWHHLKEVDIRQPYIINWNTSLGQKSLLKALCIDSRNILFVPKWNSSTPKYAANVSVSPLQPQKPIHNHTTATTSNTPQTETTNQDQVTSKESWMDPFNSNGHESSSKEGEKATSEIKTIVNELENTVSVINLNKIHSSTLSVQPLRQINLPDTHIFTPVDSEEPRSKTIHYGDGPVLIPNKKIESNKDSIPQNPETKQDEDDWEFQNFKGASGSSMPVCETSVEKSSQDTDVRQIQEGITYQTQILQPVKVEPVIPKLNWPDPGEVKETFDDFTHFANSTAWNEETENRPQISNTKPTENKDVIHSITNVDDEFDNFQTAPNLSNSIVSSTLTDKIQANKTELQINSIKTEATDISKKPVNSYLNTNKYKDSMNLSSNLTIHSNILQPINAASSATNLYTQKSGQILQPLSLEGYSQINWPQPGVDLQDLSCFNPLESLQSLKSNSGSSGTSKVATPEHIKSNSIHNDMSDDDVWGEFVSSQPHQTPQKKVAAGDEDEWTDFVSNSSVQQKTLNTISFNVQSNLSVQKASNHSISAKSSQIPIEIPTLNYITPKSSNHGVFIDKHFQNL</sequence>
<evidence type="ECO:0000256" key="1">
    <source>
        <dbReference type="SAM" id="MobiDB-lite"/>
    </source>
</evidence>
<gene>
    <name evidence="3" type="ORF">LSINAPIS_LOCUS4186</name>
</gene>
<feature type="compositionally biased region" description="Acidic residues" evidence="1">
    <location>
        <begin position="293"/>
        <end position="302"/>
    </location>
</feature>
<evidence type="ECO:0000313" key="4">
    <source>
        <dbReference type="Proteomes" id="UP000324832"/>
    </source>
</evidence>
<feature type="compositionally biased region" description="Low complexity" evidence="1">
    <location>
        <begin position="439"/>
        <end position="452"/>
    </location>
</feature>
<feature type="compositionally biased region" description="Polar residues" evidence="1">
    <location>
        <begin position="453"/>
        <end position="473"/>
    </location>
</feature>
<feature type="compositionally biased region" description="Basic and acidic residues" evidence="1">
    <location>
        <begin position="474"/>
        <end position="483"/>
    </location>
</feature>
<dbReference type="Proteomes" id="UP000324832">
    <property type="component" value="Unassembled WGS sequence"/>
</dbReference>
<dbReference type="InterPro" id="IPR046359">
    <property type="entry name" value="Aftin-like"/>
</dbReference>
<evidence type="ECO:0000313" key="3">
    <source>
        <dbReference type="EMBL" id="VVC91536.1"/>
    </source>
</evidence>
<dbReference type="PANTHER" id="PTHR16156:SF10">
    <property type="entry name" value="AFTIPHILIN-RELATED"/>
    <property type="match status" value="1"/>
</dbReference>
<evidence type="ECO:0000259" key="2">
    <source>
        <dbReference type="Pfam" id="PF15045"/>
    </source>
</evidence>
<feature type="region of interest" description="Disordered" evidence="1">
    <location>
        <begin position="240"/>
        <end position="302"/>
    </location>
</feature>
<dbReference type="Pfam" id="PF15045">
    <property type="entry name" value="Clathrin_bdg"/>
    <property type="match status" value="1"/>
</dbReference>
<dbReference type="EMBL" id="FZQP02001081">
    <property type="protein sequence ID" value="VVC91536.1"/>
    <property type="molecule type" value="Genomic_DNA"/>
</dbReference>
<accession>A0A5E4Q1J4</accession>
<reference evidence="3 4" key="1">
    <citation type="submission" date="2017-07" db="EMBL/GenBank/DDBJ databases">
        <authorList>
            <person name="Talla V."/>
            <person name="Backstrom N."/>
        </authorList>
    </citation>
    <scope>NUCLEOTIDE SEQUENCE [LARGE SCALE GENOMIC DNA]</scope>
</reference>
<dbReference type="PANTHER" id="PTHR16156">
    <property type="entry name" value="AFTIPHILIN A-RELATED"/>
    <property type="match status" value="1"/>
</dbReference>